<dbReference type="CDD" id="cd17361">
    <property type="entry name" value="MFS_STP"/>
    <property type="match status" value="1"/>
</dbReference>
<evidence type="ECO:0000256" key="6">
    <source>
        <dbReference type="ARBA" id="ARBA00022847"/>
    </source>
</evidence>
<evidence type="ECO:0000256" key="4">
    <source>
        <dbReference type="ARBA" id="ARBA00022597"/>
    </source>
</evidence>
<name>A0A151U8L0_CAJCA</name>
<keyword evidence="3 9" id="KW-0813">Transport</keyword>
<dbReference type="InterPro" id="IPR044778">
    <property type="entry name" value="MFS_STP/MST-like_plant"/>
</dbReference>
<dbReference type="PRINTS" id="PR00171">
    <property type="entry name" value="SUGRTRNSPORT"/>
</dbReference>
<dbReference type="InterPro" id="IPR005829">
    <property type="entry name" value="Sugar_transporter_CS"/>
</dbReference>
<dbReference type="FunFam" id="1.20.1250.20:FF:000002">
    <property type="entry name" value="Sugar transport protein 13"/>
    <property type="match status" value="1"/>
</dbReference>
<evidence type="ECO:0000256" key="7">
    <source>
        <dbReference type="ARBA" id="ARBA00022989"/>
    </source>
</evidence>
<dbReference type="PROSITE" id="PS00217">
    <property type="entry name" value="SUGAR_TRANSPORT_2"/>
    <property type="match status" value="1"/>
</dbReference>
<dbReference type="SUPFAM" id="SSF103473">
    <property type="entry name" value="MFS general substrate transporter"/>
    <property type="match status" value="1"/>
</dbReference>
<feature type="transmembrane region" description="Helical" evidence="10">
    <location>
        <begin position="111"/>
        <end position="129"/>
    </location>
</feature>
<dbReference type="Pfam" id="PF00083">
    <property type="entry name" value="Sugar_tr"/>
    <property type="match status" value="1"/>
</dbReference>
<dbReference type="PANTHER" id="PTHR23500:SF44">
    <property type="entry name" value="SUGAR TRANSPORT PROTEIN 5"/>
    <property type="match status" value="1"/>
</dbReference>
<dbReference type="PANTHER" id="PTHR23500">
    <property type="entry name" value="SOLUTE CARRIER FAMILY 2, FACILITATED GLUCOSE TRANSPORTER"/>
    <property type="match status" value="1"/>
</dbReference>
<feature type="domain" description="Major facilitator superfamily (MFS) profile" evidence="11">
    <location>
        <begin position="26"/>
        <end position="535"/>
    </location>
</feature>
<dbReference type="GO" id="GO:0016020">
    <property type="term" value="C:membrane"/>
    <property type="evidence" value="ECO:0007669"/>
    <property type="project" value="UniProtKB-SubCell"/>
</dbReference>
<dbReference type="EMBL" id="CM003603">
    <property type="protein sequence ID" value="KYP75640.1"/>
    <property type="molecule type" value="Genomic_DNA"/>
</dbReference>
<evidence type="ECO:0000256" key="1">
    <source>
        <dbReference type="ARBA" id="ARBA00004141"/>
    </source>
</evidence>
<keyword evidence="13" id="KW-1185">Reference proteome</keyword>
<dbReference type="InterPro" id="IPR005828">
    <property type="entry name" value="MFS_sugar_transport-like"/>
</dbReference>
<comment type="subcellular location">
    <subcellularLocation>
        <location evidence="1">Membrane</location>
        <topology evidence="1">Multi-pass membrane protein</topology>
    </subcellularLocation>
</comment>
<dbReference type="AlphaFoldDB" id="A0A151U8L0"/>
<evidence type="ECO:0000259" key="11">
    <source>
        <dbReference type="PROSITE" id="PS50850"/>
    </source>
</evidence>
<reference evidence="12 13" key="1">
    <citation type="journal article" date="2012" name="Nat. Biotechnol.">
        <title>Draft genome sequence of pigeonpea (Cajanus cajan), an orphan legume crop of resource-poor farmers.</title>
        <authorList>
            <person name="Varshney R.K."/>
            <person name="Chen W."/>
            <person name="Li Y."/>
            <person name="Bharti A.K."/>
            <person name="Saxena R.K."/>
            <person name="Schlueter J.A."/>
            <person name="Donoghue M.T."/>
            <person name="Azam S."/>
            <person name="Fan G."/>
            <person name="Whaley A.M."/>
            <person name="Farmer A.D."/>
            <person name="Sheridan J."/>
            <person name="Iwata A."/>
            <person name="Tuteja R."/>
            <person name="Penmetsa R.V."/>
            <person name="Wu W."/>
            <person name="Upadhyaya H.D."/>
            <person name="Yang S.P."/>
            <person name="Shah T."/>
            <person name="Saxena K.B."/>
            <person name="Michael T."/>
            <person name="McCombie W.R."/>
            <person name="Yang B."/>
            <person name="Zhang G."/>
            <person name="Yang H."/>
            <person name="Wang J."/>
            <person name="Spillane C."/>
            <person name="Cook D.R."/>
            <person name="May G.D."/>
            <person name="Xu X."/>
            <person name="Jackson S.A."/>
        </authorList>
    </citation>
    <scope>NUCLEOTIDE SEQUENCE [LARGE SCALE GENOMIC DNA]</scope>
    <source>
        <strain evidence="13">cv. Asha</strain>
    </source>
</reference>
<dbReference type="PROSITE" id="PS50850">
    <property type="entry name" value="MFS"/>
    <property type="match status" value="1"/>
</dbReference>
<keyword evidence="7 10" id="KW-1133">Transmembrane helix</keyword>
<comment type="similarity">
    <text evidence="2 9">Belongs to the major facilitator superfamily. Sugar transporter (TC 2.A.1.1) family.</text>
</comment>
<evidence type="ECO:0000313" key="13">
    <source>
        <dbReference type="Proteomes" id="UP000075243"/>
    </source>
</evidence>
<dbReference type="OMA" id="RRTFTGC"/>
<keyword evidence="8 10" id="KW-0472">Membrane</keyword>
<dbReference type="Proteomes" id="UP000075243">
    <property type="component" value="Chromosome 1"/>
</dbReference>
<dbReference type="InterPro" id="IPR036259">
    <property type="entry name" value="MFS_trans_sf"/>
</dbReference>
<dbReference type="InterPro" id="IPR045262">
    <property type="entry name" value="STP/PLT_plant"/>
</dbReference>
<evidence type="ECO:0000313" key="12">
    <source>
        <dbReference type="EMBL" id="KYP75640.1"/>
    </source>
</evidence>
<organism evidence="12 13">
    <name type="scientific">Cajanus cajan</name>
    <name type="common">Pigeon pea</name>
    <name type="synonym">Cajanus indicus</name>
    <dbReference type="NCBI Taxonomy" id="3821"/>
    <lineage>
        <taxon>Eukaryota</taxon>
        <taxon>Viridiplantae</taxon>
        <taxon>Streptophyta</taxon>
        <taxon>Embryophyta</taxon>
        <taxon>Tracheophyta</taxon>
        <taxon>Spermatophyta</taxon>
        <taxon>Magnoliopsida</taxon>
        <taxon>eudicotyledons</taxon>
        <taxon>Gunneridae</taxon>
        <taxon>Pentapetalae</taxon>
        <taxon>rosids</taxon>
        <taxon>fabids</taxon>
        <taxon>Fabales</taxon>
        <taxon>Fabaceae</taxon>
        <taxon>Papilionoideae</taxon>
        <taxon>50 kb inversion clade</taxon>
        <taxon>NPAAA clade</taxon>
        <taxon>indigoferoid/millettioid clade</taxon>
        <taxon>Phaseoleae</taxon>
        <taxon>Cajanus</taxon>
    </lineage>
</organism>
<dbReference type="NCBIfam" id="TIGR00879">
    <property type="entry name" value="SP"/>
    <property type="match status" value="1"/>
</dbReference>
<evidence type="ECO:0000256" key="5">
    <source>
        <dbReference type="ARBA" id="ARBA00022692"/>
    </source>
</evidence>
<accession>A0A151U8L0</accession>
<dbReference type="GO" id="GO:0015293">
    <property type="term" value="F:symporter activity"/>
    <property type="evidence" value="ECO:0007669"/>
    <property type="project" value="UniProtKB-KW"/>
</dbReference>
<evidence type="ECO:0000256" key="2">
    <source>
        <dbReference type="ARBA" id="ARBA00010992"/>
    </source>
</evidence>
<keyword evidence="5 10" id="KW-0812">Transmembrane</keyword>
<proteinExistence type="inferred from homology"/>
<evidence type="ECO:0000256" key="9">
    <source>
        <dbReference type="RuleBase" id="RU003346"/>
    </source>
</evidence>
<feature type="transmembrane region" description="Helical" evidence="10">
    <location>
        <begin position="80"/>
        <end position="99"/>
    </location>
</feature>
<dbReference type="InterPro" id="IPR020846">
    <property type="entry name" value="MFS_dom"/>
</dbReference>
<feature type="transmembrane region" description="Helical" evidence="10">
    <location>
        <begin position="283"/>
        <end position="304"/>
    </location>
</feature>
<dbReference type="Gramene" id="C.cajan_19274.t">
    <property type="protein sequence ID" value="C.cajan_19274.t"/>
    <property type="gene ID" value="C.cajan_19274"/>
</dbReference>
<dbReference type="GO" id="GO:0015145">
    <property type="term" value="F:monosaccharide transmembrane transporter activity"/>
    <property type="evidence" value="ECO:0007669"/>
    <property type="project" value="InterPro"/>
</dbReference>
<dbReference type="InterPro" id="IPR003663">
    <property type="entry name" value="Sugar/inositol_transpt"/>
</dbReference>
<keyword evidence="6" id="KW-0769">Symport</keyword>
<feature type="transmembrane region" description="Helical" evidence="10">
    <location>
        <begin position="169"/>
        <end position="190"/>
    </location>
</feature>
<feature type="transmembrane region" description="Helical" evidence="10">
    <location>
        <begin position="21"/>
        <end position="39"/>
    </location>
</feature>
<feature type="transmembrane region" description="Helical" evidence="10">
    <location>
        <begin position="196"/>
        <end position="219"/>
    </location>
</feature>
<gene>
    <name evidence="12" type="ORF">KK1_019831</name>
</gene>
<protein>
    <submittedName>
        <fullName evidence="12">Sugar transport protein 5</fullName>
    </submittedName>
</protein>
<dbReference type="Gene3D" id="1.20.1250.20">
    <property type="entry name" value="MFS general substrate transporter like domains"/>
    <property type="match status" value="1"/>
</dbReference>
<keyword evidence="4 12" id="KW-0762">Sugar transport</keyword>
<feature type="transmembrane region" description="Helical" evidence="10">
    <location>
        <begin position="135"/>
        <end position="157"/>
    </location>
</feature>
<evidence type="ECO:0000256" key="10">
    <source>
        <dbReference type="SAM" id="Phobius"/>
    </source>
</evidence>
<evidence type="ECO:0000256" key="8">
    <source>
        <dbReference type="ARBA" id="ARBA00023136"/>
    </source>
</evidence>
<feature type="transmembrane region" description="Helical" evidence="10">
    <location>
        <begin position="316"/>
        <end position="336"/>
    </location>
</feature>
<evidence type="ECO:0000256" key="3">
    <source>
        <dbReference type="ARBA" id="ARBA00022448"/>
    </source>
</evidence>
<sequence length="535" mass="58107">MAGGGFAVDAPANGFDGKMTLSVVITCIVAASSGLIFGYDVGVSGGVTTMVPFLEKFFPSILRKAAKAEVNMYCVYDNQMLTLFTSSLYLAGLVSSLAASRVTMVLGRRNTIVLGGAVFLAGGAINGGAQNIAMLILGRILLGLGVGFTNQAAPLYLSEMAPAKWRGAFNTGFQFFLSVGVLTAGCINYATATHTWGWRVSLGLAVVPATVMTVGAILITDTPSSLVQRGKIDQARKALRKVRGSHVDVEPELEELQDWSQNAKSMQQEPFMTIFERQYRPHLLMAILIPLFQQLTGINIVAFYSPNLFQSVGFGHHAALLSTIIIGLVNLASLLVSTSFVDKFGRRFLFITGGVLMLVCQCEVVFPSDHPEREDSDDEVVEVSPPVTLVVALARATEVDDRGLGRVGQPRPHVETTQVEVGGKELELPADAHRKGMVDPSRQPKAKIDYGTVEMSGYEWVDGEVGIYFSKLSDQELLDTFVSLEKCFGNDDEFPLLAEACVDVGLDMDFVFLEPESDEDEHFYAYMCWFEDLGI</sequence>